<dbReference type="PANTHER" id="PTHR36122:SF2">
    <property type="entry name" value="NICOTINAMIDE RIBOSIDE TRANSPORTER PNUC"/>
    <property type="match status" value="1"/>
</dbReference>
<gene>
    <name evidence="11" type="primary">pnuC_2</name>
    <name evidence="11" type="ORF">ADICEAN_02783</name>
</gene>
<accession>M7N4C8</accession>
<feature type="transmembrane region" description="Helical" evidence="10">
    <location>
        <begin position="63"/>
        <end position="80"/>
    </location>
</feature>
<evidence type="ECO:0000256" key="9">
    <source>
        <dbReference type="ARBA" id="ARBA00023136"/>
    </source>
</evidence>
<feature type="transmembrane region" description="Helical" evidence="10">
    <location>
        <begin position="150"/>
        <end position="170"/>
    </location>
</feature>
<dbReference type="GO" id="GO:0034257">
    <property type="term" value="F:nicotinamide riboside transmembrane transporter activity"/>
    <property type="evidence" value="ECO:0007669"/>
    <property type="project" value="InterPro"/>
</dbReference>
<comment type="similarity">
    <text evidence="3">Belongs to the nicotinamide ribonucleoside (NR) uptake permease (TC 4.B.1) family.</text>
</comment>
<comment type="caution">
    <text evidence="11">The sequence shown here is derived from an EMBL/GenBank/DDBJ whole genome shotgun (WGS) entry which is preliminary data.</text>
</comment>
<evidence type="ECO:0000256" key="7">
    <source>
        <dbReference type="ARBA" id="ARBA00022692"/>
    </source>
</evidence>
<evidence type="ECO:0000256" key="2">
    <source>
        <dbReference type="ARBA" id="ARBA00004651"/>
    </source>
</evidence>
<feature type="transmembrane region" description="Helical" evidence="10">
    <location>
        <begin position="204"/>
        <end position="222"/>
    </location>
</feature>
<evidence type="ECO:0000256" key="8">
    <source>
        <dbReference type="ARBA" id="ARBA00022989"/>
    </source>
</evidence>
<comment type="function">
    <text evidence="1">Required for nicotinamide riboside transport across the inner membrane.</text>
</comment>
<keyword evidence="7 10" id="KW-0812">Transmembrane</keyword>
<dbReference type="EMBL" id="AODQ01000074">
    <property type="protein sequence ID" value="EMR02076.1"/>
    <property type="molecule type" value="Genomic_DNA"/>
</dbReference>
<evidence type="ECO:0000256" key="1">
    <source>
        <dbReference type="ARBA" id="ARBA00002672"/>
    </source>
</evidence>
<dbReference type="AlphaFoldDB" id="M7N4C8"/>
<dbReference type="STRING" id="1279009.ADICEAN_02783"/>
<protein>
    <recommendedName>
        <fullName evidence="4">Nicotinamide riboside transporter PnuC</fullName>
    </recommendedName>
</protein>
<evidence type="ECO:0000313" key="12">
    <source>
        <dbReference type="Proteomes" id="UP000011910"/>
    </source>
</evidence>
<proteinExistence type="inferred from homology"/>
<dbReference type="InterPro" id="IPR006419">
    <property type="entry name" value="NMN_transpt_PnuC"/>
</dbReference>
<feature type="transmembrane region" description="Helical" evidence="10">
    <location>
        <begin position="182"/>
        <end position="198"/>
    </location>
</feature>
<feature type="transmembrane region" description="Helical" evidence="10">
    <location>
        <begin position="123"/>
        <end position="144"/>
    </location>
</feature>
<keyword evidence="8 10" id="KW-1133">Transmembrane helix</keyword>
<evidence type="ECO:0000256" key="10">
    <source>
        <dbReference type="SAM" id="Phobius"/>
    </source>
</evidence>
<comment type="subcellular location">
    <subcellularLocation>
        <location evidence="2">Cell membrane</location>
        <topology evidence="2">Multi-pass membrane protein</topology>
    </subcellularLocation>
</comment>
<sequence>MCRPRPHLRPEALPPMDNVKTIWDASYVLVQIGDYPLSFLELMGTLTGLAAVYYAVRAHIITWPIGILNQLFFFLLFYQVQLYSDMLLQLVFFGVSVWGWRNWRRGQQQGVPVGVLPAASRWLFAGVLVLGTGGLGAVMGRIHLWLPQLFALPAAFPWADAFTSTASVLAITLQARKKLESWWLWVALDVVAIGIYWARDIRFIAAQYVVFLLLSLWGWWQWRREIFPSPSPTGEGNQTSSNS</sequence>
<keyword evidence="9 10" id="KW-0472">Membrane</keyword>
<keyword evidence="6" id="KW-1003">Cell membrane</keyword>
<dbReference type="Proteomes" id="UP000011910">
    <property type="component" value="Unassembled WGS sequence"/>
</dbReference>
<dbReference type="PANTHER" id="PTHR36122">
    <property type="entry name" value="NICOTINAMIDE RIBOSIDE TRANSPORTER PNUC"/>
    <property type="match status" value="1"/>
</dbReference>
<dbReference type="eggNOG" id="COG3201">
    <property type="taxonomic scope" value="Bacteria"/>
</dbReference>
<evidence type="ECO:0000256" key="3">
    <source>
        <dbReference type="ARBA" id="ARBA00006669"/>
    </source>
</evidence>
<evidence type="ECO:0000256" key="6">
    <source>
        <dbReference type="ARBA" id="ARBA00022475"/>
    </source>
</evidence>
<dbReference type="Pfam" id="PF04973">
    <property type="entry name" value="NMN_transporter"/>
    <property type="match status" value="1"/>
</dbReference>
<evidence type="ECO:0000313" key="11">
    <source>
        <dbReference type="EMBL" id="EMR02076.1"/>
    </source>
</evidence>
<dbReference type="GO" id="GO:0005886">
    <property type="term" value="C:plasma membrane"/>
    <property type="evidence" value="ECO:0007669"/>
    <property type="project" value="UniProtKB-SubCell"/>
</dbReference>
<reference evidence="11 12" key="1">
    <citation type="journal article" date="2013" name="Genome Announc.">
        <title>Draft Genome Sequence of Cesiribacter andamanensis Strain AMV16T, Isolated from a Soil Sample from a Mud Volcano in the Andaman Islands, India.</title>
        <authorList>
            <person name="Shivaji S."/>
            <person name="Ara S."/>
            <person name="Begum Z."/>
            <person name="Srinivas T.N."/>
            <person name="Singh A."/>
            <person name="Kumar Pinnaka A."/>
        </authorList>
    </citation>
    <scope>NUCLEOTIDE SEQUENCE [LARGE SCALE GENOMIC DNA]</scope>
    <source>
        <strain evidence="11 12">AMV16</strain>
    </source>
</reference>
<keyword evidence="12" id="KW-1185">Reference proteome</keyword>
<evidence type="ECO:0000256" key="5">
    <source>
        <dbReference type="ARBA" id="ARBA00022448"/>
    </source>
</evidence>
<name>M7N4C8_9BACT</name>
<evidence type="ECO:0000256" key="4">
    <source>
        <dbReference type="ARBA" id="ARBA00017522"/>
    </source>
</evidence>
<keyword evidence="5" id="KW-0813">Transport</keyword>
<dbReference type="NCBIfam" id="TIGR01528">
    <property type="entry name" value="NMN_trans_PnuC"/>
    <property type="match status" value="1"/>
</dbReference>
<organism evidence="11 12">
    <name type="scientific">Cesiribacter andamanensis AMV16</name>
    <dbReference type="NCBI Taxonomy" id="1279009"/>
    <lineage>
        <taxon>Bacteria</taxon>
        <taxon>Pseudomonadati</taxon>
        <taxon>Bacteroidota</taxon>
        <taxon>Cytophagia</taxon>
        <taxon>Cytophagales</taxon>
        <taxon>Cesiribacteraceae</taxon>
        <taxon>Cesiribacter</taxon>
    </lineage>
</organism>
<feature type="transmembrane region" description="Helical" evidence="10">
    <location>
        <begin position="86"/>
        <end position="103"/>
    </location>
</feature>